<accession>A0A4Y2HTW1</accession>
<name>A0A4Y2HTW1_ARAVE</name>
<evidence type="ECO:0000256" key="1">
    <source>
        <dbReference type="SAM" id="MobiDB-lite"/>
    </source>
</evidence>
<feature type="region of interest" description="Disordered" evidence="1">
    <location>
        <begin position="130"/>
        <end position="218"/>
    </location>
</feature>
<feature type="domain" description="GIPC GH2" evidence="2">
    <location>
        <begin position="13"/>
        <end position="72"/>
    </location>
</feature>
<comment type="caution">
    <text evidence="3">The sequence shown here is derived from an EMBL/GenBank/DDBJ whole genome shotgun (WGS) entry which is preliminary data.</text>
</comment>
<keyword evidence="3" id="KW-0067">ATP-binding</keyword>
<keyword evidence="3" id="KW-0547">Nucleotide-binding</keyword>
<evidence type="ECO:0000259" key="2">
    <source>
        <dbReference type="Pfam" id="PF25082"/>
    </source>
</evidence>
<keyword evidence="3" id="KW-0347">Helicase</keyword>
<organism evidence="3 4">
    <name type="scientific">Araneus ventricosus</name>
    <name type="common">Orbweaver spider</name>
    <name type="synonym">Epeira ventricosa</name>
    <dbReference type="NCBI Taxonomy" id="182803"/>
    <lineage>
        <taxon>Eukaryota</taxon>
        <taxon>Metazoa</taxon>
        <taxon>Ecdysozoa</taxon>
        <taxon>Arthropoda</taxon>
        <taxon>Chelicerata</taxon>
        <taxon>Arachnida</taxon>
        <taxon>Araneae</taxon>
        <taxon>Araneomorphae</taxon>
        <taxon>Entelegynae</taxon>
        <taxon>Araneoidea</taxon>
        <taxon>Araneidae</taxon>
        <taxon>Araneus</taxon>
    </lineage>
</organism>
<proteinExistence type="predicted"/>
<dbReference type="Proteomes" id="UP000499080">
    <property type="component" value="Unassembled WGS sequence"/>
</dbReference>
<dbReference type="CDD" id="cd21691">
    <property type="entry name" value="GH2-like_DHX8"/>
    <property type="match status" value="1"/>
</dbReference>
<feature type="compositionally biased region" description="Basic and acidic residues" evidence="1">
    <location>
        <begin position="152"/>
        <end position="168"/>
    </location>
</feature>
<gene>
    <name evidence="3" type="primary">Dhx8</name>
    <name evidence="3" type="ORF">AVEN_117460_1</name>
</gene>
<dbReference type="Pfam" id="PF25082">
    <property type="entry name" value="GIPC1_GH2"/>
    <property type="match status" value="1"/>
</dbReference>
<evidence type="ECO:0000313" key="3">
    <source>
        <dbReference type="EMBL" id="GBM68884.1"/>
    </source>
</evidence>
<keyword evidence="3" id="KW-0378">Hydrolase</keyword>
<dbReference type="EMBL" id="BGPR01002167">
    <property type="protein sequence ID" value="GBM68884.1"/>
    <property type="molecule type" value="Genomic_DNA"/>
</dbReference>
<sequence>MEEIRKLEYLSLVSKICTELDNHLGINDKDLAEFIIDLSEKNDTFESFKKALNDNGAEFTDSFISSLLRIIKQMKPKNISQLDKNAEKDSNSEKLREKFPAAVPDSEIINLSSGDEDIAEAAIAELEALNPSIKSHSTEKNRKKKHPRSRSPYHERKRQYSDSPSPERHSRRRSRSSSPYSERVHPHSSENKRHSRHKRYEHEKCPPLSLEPIVGQVS</sequence>
<feature type="compositionally biased region" description="Basic residues" evidence="1">
    <location>
        <begin position="141"/>
        <end position="151"/>
    </location>
</feature>
<dbReference type="OrthoDB" id="10253254at2759"/>
<dbReference type="InterPro" id="IPR049588">
    <property type="entry name" value="DHX8_GH2-like"/>
</dbReference>
<dbReference type="AlphaFoldDB" id="A0A4Y2HTW1"/>
<keyword evidence="4" id="KW-1185">Reference proteome</keyword>
<evidence type="ECO:0000313" key="4">
    <source>
        <dbReference type="Proteomes" id="UP000499080"/>
    </source>
</evidence>
<dbReference type="GO" id="GO:0004386">
    <property type="term" value="F:helicase activity"/>
    <property type="evidence" value="ECO:0007669"/>
    <property type="project" value="UniProtKB-KW"/>
</dbReference>
<dbReference type="InterPro" id="IPR055349">
    <property type="entry name" value="GH2_GIPC"/>
</dbReference>
<feature type="compositionally biased region" description="Basic and acidic residues" evidence="1">
    <location>
        <begin position="182"/>
        <end position="192"/>
    </location>
</feature>
<reference evidence="3 4" key="1">
    <citation type="journal article" date="2019" name="Sci. Rep.">
        <title>Orb-weaving spider Araneus ventricosus genome elucidates the spidroin gene catalogue.</title>
        <authorList>
            <person name="Kono N."/>
            <person name="Nakamura H."/>
            <person name="Ohtoshi R."/>
            <person name="Moran D.A.P."/>
            <person name="Shinohara A."/>
            <person name="Yoshida Y."/>
            <person name="Fujiwara M."/>
            <person name="Mori M."/>
            <person name="Tomita M."/>
            <person name="Arakawa K."/>
        </authorList>
    </citation>
    <scope>NUCLEOTIDE SEQUENCE [LARGE SCALE GENOMIC DNA]</scope>
</reference>
<protein>
    <submittedName>
        <fullName evidence="3">ATP-dependent RNA helicase DHX8</fullName>
    </submittedName>
</protein>